<evidence type="ECO:0000256" key="3">
    <source>
        <dbReference type="ARBA" id="ARBA00022989"/>
    </source>
</evidence>
<evidence type="ECO:0000256" key="4">
    <source>
        <dbReference type="ARBA" id="ARBA00023136"/>
    </source>
</evidence>
<accession>A0A1K2HIC4</accession>
<evidence type="ECO:0000256" key="2">
    <source>
        <dbReference type="ARBA" id="ARBA00022692"/>
    </source>
</evidence>
<dbReference type="InterPro" id="IPR029095">
    <property type="entry name" value="NarX-like_N"/>
</dbReference>
<proteinExistence type="predicted"/>
<dbReference type="Proteomes" id="UP000186513">
    <property type="component" value="Unassembled WGS sequence"/>
</dbReference>
<evidence type="ECO:0000256" key="1">
    <source>
        <dbReference type="ARBA" id="ARBA00004141"/>
    </source>
</evidence>
<dbReference type="Gene3D" id="1.20.120.960">
    <property type="entry name" value="Histidine kinase NarX, sensor domain"/>
    <property type="match status" value="1"/>
</dbReference>
<dbReference type="STRING" id="1121279.SAMN02745887_02022"/>
<sequence length="256" mass="28147">MRALLTLVLSTLLALPAQGAISDADAINQAGRQRMLSQRMAKAFAQLALKVETPQAQGILAASVRTFETQLRTLQAHAPSAAIKAHYGRLDGLWLRYRETLAQPATPEHGRQVLQLSDELLSVAHAATVAWQEQAGTPQAELVNLAGRQRMLSQRLAKLYLFRAWGMAGVAEERALSQARSEFLAGLARLESAPLSTPRIQRELELARQQWWFFDAALAAGSDEAGRRDVATTSERILETMNTITALYEQLPAKQP</sequence>
<evidence type="ECO:0000259" key="6">
    <source>
        <dbReference type="Pfam" id="PF13675"/>
    </source>
</evidence>
<dbReference type="Pfam" id="PF13675">
    <property type="entry name" value="PilJ"/>
    <property type="match status" value="2"/>
</dbReference>
<feature type="domain" description="NarX-like N-terminal" evidence="6">
    <location>
        <begin position="22"/>
        <end position="112"/>
    </location>
</feature>
<keyword evidence="5" id="KW-0732">Signal</keyword>
<feature type="signal peptide" evidence="5">
    <location>
        <begin position="1"/>
        <end position="19"/>
    </location>
</feature>
<dbReference type="GO" id="GO:0016020">
    <property type="term" value="C:membrane"/>
    <property type="evidence" value="ECO:0007669"/>
    <property type="project" value="UniProtKB-SubCell"/>
</dbReference>
<dbReference type="EMBL" id="FPKR01000007">
    <property type="protein sequence ID" value="SFZ76592.1"/>
    <property type="molecule type" value="Genomic_DNA"/>
</dbReference>
<comment type="subcellular location">
    <subcellularLocation>
        <location evidence="1">Membrane</location>
        <topology evidence="1">Multi-pass membrane protein</topology>
    </subcellularLocation>
</comment>
<evidence type="ECO:0000256" key="5">
    <source>
        <dbReference type="SAM" id="SignalP"/>
    </source>
</evidence>
<reference evidence="7 8" key="1">
    <citation type="submission" date="2016-11" db="EMBL/GenBank/DDBJ databases">
        <authorList>
            <person name="Jaros S."/>
            <person name="Januszkiewicz K."/>
            <person name="Wedrychowicz H."/>
        </authorList>
    </citation>
    <scope>NUCLEOTIDE SEQUENCE [LARGE SCALE GENOMIC DNA]</scope>
    <source>
        <strain evidence="7 8">DSM 18899</strain>
    </source>
</reference>
<dbReference type="RefSeq" id="WP_072428529.1">
    <property type="nucleotide sequence ID" value="NZ_FPKR01000007.1"/>
</dbReference>
<keyword evidence="3" id="KW-1133">Transmembrane helix</keyword>
<keyword evidence="2" id="KW-0812">Transmembrane</keyword>
<feature type="chain" id="PRO_5012656528" evidence="5">
    <location>
        <begin position="20"/>
        <end position="256"/>
    </location>
</feature>
<keyword evidence="8" id="KW-1185">Reference proteome</keyword>
<dbReference type="InterPro" id="IPR042295">
    <property type="entry name" value="NarX-like_N_sf"/>
</dbReference>
<name>A0A1K2HIC4_9NEIS</name>
<evidence type="ECO:0000313" key="8">
    <source>
        <dbReference type="Proteomes" id="UP000186513"/>
    </source>
</evidence>
<gene>
    <name evidence="7" type="ORF">SAMN02745887_02022</name>
</gene>
<protein>
    <submittedName>
        <fullName evidence="7">Type IV pili methyl-accepting chemotaxis transducer N-term</fullName>
    </submittedName>
</protein>
<feature type="domain" description="NarX-like N-terminal" evidence="6">
    <location>
        <begin position="139"/>
        <end position="227"/>
    </location>
</feature>
<dbReference type="OrthoDB" id="952521at2"/>
<dbReference type="AlphaFoldDB" id="A0A1K2HIC4"/>
<evidence type="ECO:0000313" key="7">
    <source>
        <dbReference type="EMBL" id="SFZ76592.1"/>
    </source>
</evidence>
<keyword evidence="4" id="KW-0472">Membrane</keyword>
<organism evidence="7 8">
    <name type="scientific">Chitinimonas taiwanensis DSM 18899</name>
    <dbReference type="NCBI Taxonomy" id="1121279"/>
    <lineage>
        <taxon>Bacteria</taxon>
        <taxon>Pseudomonadati</taxon>
        <taxon>Pseudomonadota</taxon>
        <taxon>Betaproteobacteria</taxon>
        <taxon>Neisseriales</taxon>
        <taxon>Chitinibacteraceae</taxon>
        <taxon>Chitinimonas</taxon>
    </lineage>
</organism>